<dbReference type="STRING" id="37625.SAMN05660420_03293"/>
<feature type="domain" description="LysM" evidence="2">
    <location>
        <begin position="164"/>
        <end position="215"/>
    </location>
</feature>
<dbReference type="OrthoDB" id="370541at2"/>
<evidence type="ECO:0000313" key="3">
    <source>
        <dbReference type="EMBL" id="SEA81877.1"/>
    </source>
</evidence>
<protein>
    <recommendedName>
        <fullName evidence="2">LysM domain-containing protein</fullName>
    </recommendedName>
</protein>
<dbReference type="RefSeq" id="WP_092350867.1">
    <property type="nucleotide sequence ID" value="NZ_FNQN01000014.1"/>
</dbReference>
<keyword evidence="4" id="KW-1185">Reference proteome</keyword>
<reference evidence="3 4" key="1">
    <citation type="submission" date="2016-10" db="EMBL/GenBank/DDBJ databases">
        <authorList>
            <person name="de Groot N.N."/>
        </authorList>
    </citation>
    <scope>NUCLEOTIDE SEQUENCE [LARGE SCALE GENOMIC DNA]</scope>
    <source>
        <strain evidence="3 4">DSM 7343</strain>
    </source>
</reference>
<accession>A0A1H4EAM4</accession>
<name>A0A1H4EAM4_9BACT</name>
<evidence type="ECO:0000259" key="2">
    <source>
        <dbReference type="PROSITE" id="PS51782"/>
    </source>
</evidence>
<dbReference type="InterPro" id="IPR025511">
    <property type="entry name" value="DUF4398"/>
</dbReference>
<evidence type="ECO:0000256" key="1">
    <source>
        <dbReference type="SAM" id="MobiDB-lite"/>
    </source>
</evidence>
<dbReference type="PANTHER" id="PTHR34700:SF4">
    <property type="entry name" value="PHAGE-LIKE ELEMENT PBSX PROTEIN XKDP"/>
    <property type="match status" value="1"/>
</dbReference>
<dbReference type="Gene3D" id="3.10.350.10">
    <property type="entry name" value="LysM domain"/>
    <property type="match status" value="1"/>
</dbReference>
<dbReference type="InterPro" id="IPR036779">
    <property type="entry name" value="LysM_dom_sf"/>
</dbReference>
<sequence>MQMFYRLLVFVALMYAVSGCVKPPTESLVSAREVVAQAYAVGASQYAPGEYQLASSALQAAELQVKDGEHRVAARTLDLAQRFAKEALNLTIARKQQLLAEQKKKEEEKRRLELLKQREIERQAELKQQQEQKRKQQILKANSKKTEPVVPPRTPAVIEPVLVDIVEVQAGENLATIAARANVYGDALLWPLIYKANRDQIKDPQEIYQGQSLVIPRDKTRDEADAARQEARELNLFLPLTEK</sequence>
<dbReference type="InterPro" id="IPR052196">
    <property type="entry name" value="Bact_Kbp"/>
</dbReference>
<evidence type="ECO:0000313" key="4">
    <source>
        <dbReference type="Proteomes" id="UP000199409"/>
    </source>
</evidence>
<dbReference type="PROSITE" id="PS51257">
    <property type="entry name" value="PROKAR_LIPOPROTEIN"/>
    <property type="match status" value="1"/>
</dbReference>
<dbReference type="AlphaFoldDB" id="A0A1H4EAM4"/>
<feature type="region of interest" description="Disordered" evidence="1">
    <location>
        <begin position="126"/>
        <end position="152"/>
    </location>
</feature>
<dbReference type="Pfam" id="PF14346">
    <property type="entry name" value="DUF4398"/>
    <property type="match status" value="1"/>
</dbReference>
<dbReference type="Proteomes" id="UP000199409">
    <property type="component" value="Unassembled WGS sequence"/>
</dbReference>
<dbReference type="PROSITE" id="PS51782">
    <property type="entry name" value="LYSM"/>
    <property type="match status" value="1"/>
</dbReference>
<proteinExistence type="predicted"/>
<dbReference type="PANTHER" id="PTHR34700">
    <property type="entry name" value="POTASSIUM BINDING PROTEIN KBP"/>
    <property type="match status" value="1"/>
</dbReference>
<dbReference type="EMBL" id="FNQN01000014">
    <property type="protein sequence ID" value="SEA81877.1"/>
    <property type="molecule type" value="Genomic_DNA"/>
</dbReference>
<organism evidence="3 4">
    <name type="scientific">Desulfuromusa kysingii</name>
    <dbReference type="NCBI Taxonomy" id="37625"/>
    <lineage>
        <taxon>Bacteria</taxon>
        <taxon>Pseudomonadati</taxon>
        <taxon>Thermodesulfobacteriota</taxon>
        <taxon>Desulfuromonadia</taxon>
        <taxon>Desulfuromonadales</taxon>
        <taxon>Geopsychrobacteraceae</taxon>
        <taxon>Desulfuromusa</taxon>
    </lineage>
</organism>
<dbReference type="Pfam" id="PF01476">
    <property type="entry name" value="LysM"/>
    <property type="match status" value="1"/>
</dbReference>
<gene>
    <name evidence="3" type="ORF">SAMN05660420_03293</name>
</gene>
<dbReference type="InterPro" id="IPR018392">
    <property type="entry name" value="LysM"/>
</dbReference>
<dbReference type="Gene3D" id="1.20.1270.390">
    <property type="match status" value="1"/>
</dbReference>